<accession>A0A916QHQ0</accession>
<proteinExistence type="predicted"/>
<organism evidence="2 3">
    <name type="scientific">Insulibacter thermoxylanivorax</name>
    <dbReference type="NCBI Taxonomy" id="2749268"/>
    <lineage>
        <taxon>Bacteria</taxon>
        <taxon>Bacillati</taxon>
        <taxon>Bacillota</taxon>
        <taxon>Bacilli</taxon>
        <taxon>Bacillales</taxon>
        <taxon>Paenibacillaceae</taxon>
        <taxon>Insulibacter</taxon>
    </lineage>
</organism>
<reference evidence="2" key="1">
    <citation type="submission" date="2020-08" db="EMBL/GenBank/DDBJ databases">
        <authorList>
            <person name="Uke A."/>
            <person name="Chhe C."/>
            <person name="Baramee S."/>
            <person name="Kosugi A."/>
        </authorList>
    </citation>
    <scope>NUCLEOTIDE SEQUENCE</scope>
    <source>
        <strain evidence="2">DA-C8</strain>
    </source>
</reference>
<reference evidence="2" key="2">
    <citation type="journal article" date="2021" name="Data Brief">
        <title>Draft genome sequence data of the facultative, thermophilic, xylanolytic bacterium Paenibacillus sp. strain DA-C8.</title>
        <authorList>
            <person name="Chhe C."/>
            <person name="Uke A."/>
            <person name="Baramee S."/>
            <person name="Ungkulpasvich U."/>
            <person name="Tachaapaikoon C."/>
            <person name="Pason P."/>
            <person name="Waeonukul R."/>
            <person name="Ratanakhanokchai K."/>
            <person name="Kosugi A."/>
        </authorList>
    </citation>
    <scope>NUCLEOTIDE SEQUENCE</scope>
    <source>
        <strain evidence="2">DA-C8</strain>
    </source>
</reference>
<gene>
    <name evidence="2" type="primary">cgeB_1</name>
    <name evidence="2" type="ORF">PRECH8_23500</name>
</gene>
<dbReference type="Pfam" id="PF13524">
    <property type="entry name" value="Glyco_trans_1_2"/>
    <property type="match status" value="1"/>
</dbReference>
<evidence type="ECO:0000313" key="2">
    <source>
        <dbReference type="EMBL" id="GFR39054.1"/>
    </source>
</evidence>
<dbReference type="AlphaFoldDB" id="A0A916QHQ0"/>
<evidence type="ECO:0000313" key="3">
    <source>
        <dbReference type="Proteomes" id="UP000654993"/>
    </source>
</evidence>
<comment type="caution">
    <text evidence="2">The sequence shown here is derived from an EMBL/GenBank/DDBJ whole genome shotgun (WGS) entry which is preliminary data.</text>
</comment>
<dbReference type="InterPro" id="IPR055259">
    <property type="entry name" value="YkvP/CgeB_Glyco_trans-like"/>
</dbReference>
<keyword evidence="3" id="KW-1185">Reference proteome</keyword>
<dbReference type="EMBL" id="BMAQ01000033">
    <property type="protein sequence ID" value="GFR39054.1"/>
    <property type="molecule type" value="Genomic_DNA"/>
</dbReference>
<feature type="domain" description="Spore protein YkvP/CgeB glycosyl transferase-like" evidence="1">
    <location>
        <begin position="223"/>
        <end position="368"/>
    </location>
</feature>
<name>A0A916QHQ0_9BACL</name>
<sequence>MAGRRSIRRKKSAARAGVRAGTRDGYLRGWRDGYRIGASQAIARQLPLPTPTRRPLKVLFVRENSTGYHLIERGIISALSKAVEQVAVAQTLDPVEAIAERERPDLMLVLNGIFVLQPDRLERIRAMGIRTCAWYADDPYFMELSAPLAPHYDHVFTHEIGTVEYYRSLGAKAHYLPFAAPLEHAGPMRVGQRFWTDICFIGSGFPNRIAFFDRLAPYLKKKKKVFIAGGLWNQLKAYRDLKRAIHLPGVQVDEALQYYNGAKIVINLHRTHEPPGGSPYPVVPHSVNPRTFEINACCTLQLTDARSDLAAMYAPGLEIETFASPGECIEKMEYYLRREDERLDKALRAYERTRRSHSYEQRIAVMLDTIFGAHG</sequence>
<dbReference type="Proteomes" id="UP000654993">
    <property type="component" value="Unassembled WGS sequence"/>
</dbReference>
<protein>
    <submittedName>
        <fullName evidence="2">Spore maturation protein</fullName>
    </submittedName>
</protein>
<evidence type="ECO:0000259" key="1">
    <source>
        <dbReference type="Pfam" id="PF13524"/>
    </source>
</evidence>
<dbReference type="RefSeq" id="WP_200967263.1">
    <property type="nucleotide sequence ID" value="NZ_BMAQ01000033.1"/>
</dbReference>